<keyword evidence="2" id="KW-1185">Reference proteome</keyword>
<evidence type="ECO:0000313" key="2">
    <source>
        <dbReference type="Proteomes" id="UP001178461"/>
    </source>
</evidence>
<feature type="non-terminal residue" evidence="1">
    <location>
        <position position="1"/>
    </location>
</feature>
<dbReference type="Proteomes" id="UP001178461">
    <property type="component" value="Unassembled WGS sequence"/>
</dbReference>
<sequence length="65" mass="7736">LAFQHLAMRNHSCQRTPWGTEKKVFIVESVAATATKKLKMTRRSAEMRRSQFAKWSWLIWRRLSS</sequence>
<gene>
    <name evidence="1" type="ORF">PODLI_1B034844</name>
</gene>
<organism evidence="1 2">
    <name type="scientific">Podarcis lilfordi</name>
    <name type="common">Lilford's wall lizard</name>
    <dbReference type="NCBI Taxonomy" id="74358"/>
    <lineage>
        <taxon>Eukaryota</taxon>
        <taxon>Metazoa</taxon>
        <taxon>Chordata</taxon>
        <taxon>Craniata</taxon>
        <taxon>Vertebrata</taxon>
        <taxon>Euteleostomi</taxon>
        <taxon>Lepidosauria</taxon>
        <taxon>Squamata</taxon>
        <taxon>Bifurcata</taxon>
        <taxon>Unidentata</taxon>
        <taxon>Episquamata</taxon>
        <taxon>Laterata</taxon>
        <taxon>Lacertibaenia</taxon>
        <taxon>Lacertidae</taxon>
        <taxon>Podarcis</taxon>
    </lineage>
</organism>
<name>A0AA35QQG0_9SAUR</name>
<reference evidence="1" key="1">
    <citation type="submission" date="2022-12" db="EMBL/GenBank/DDBJ databases">
        <authorList>
            <person name="Alioto T."/>
            <person name="Alioto T."/>
            <person name="Gomez Garrido J."/>
        </authorList>
    </citation>
    <scope>NUCLEOTIDE SEQUENCE</scope>
</reference>
<comment type="caution">
    <text evidence="1">The sequence shown here is derived from an EMBL/GenBank/DDBJ whole genome shotgun (WGS) entry which is preliminary data.</text>
</comment>
<dbReference type="EMBL" id="CANTUW010000027">
    <property type="protein sequence ID" value="CAI7934994.1"/>
    <property type="molecule type" value="Genomic_DNA"/>
</dbReference>
<feature type="non-terminal residue" evidence="1">
    <location>
        <position position="65"/>
    </location>
</feature>
<accession>A0AA35QQG0</accession>
<dbReference type="AlphaFoldDB" id="A0AA35QQG0"/>
<protein>
    <submittedName>
        <fullName evidence="1">Uncharacterized protein</fullName>
    </submittedName>
</protein>
<proteinExistence type="predicted"/>
<evidence type="ECO:0000313" key="1">
    <source>
        <dbReference type="EMBL" id="CAI7934994.1"/>
    </source>
</evidence>